<dbReference type="CDD" id="cd02947">
    <property type="entry name" value="TRX_family"/>
    <property type="match status" value="1"/>
</dbReference>
<proteinExistence type="predicted"/>
<organism evidence="2 3">
    <name type="scientific">Marinobacter metalliresistant</name>
    <dbReference type="NCBI Taxonomy" id="2961995"/>
    <lineage>
        <taxon>Bacteria</taxon>
        <taxon>Pseudomonadati</taxon>
        <taxon>Pseudomonadota</taxon>
        <taxon>Gammaproteobacteria</taxon>
        <taxon>Pseudomonadales</taxon>
        <taxon>Marinobacteraceae</taxon>
        <taxon>Marinobacter</taxon>
    </lineage>
</organism>
<reference evidence="2 3" key="1">
    <citation type="submission" date="2022-07" db="EMBL/GenBank/DDBJ databases">
        <title>A copper resistant bacterium isolated from sediment samples of deep sea hydrothermal areas.</title>
        <authorList>
            <person name="Zeng X."/>
        </authorList>
    </citation>
    <scope>NUCLEOTIDE SEQUENCE [LARGE SCALE GENOMIC DNA]</scope>
    <source>
        <strain evidence="3">CuT 6</strain>
    </source>
</reference>
<dbReference type="Gene3D" id="3.40.30.10">
    <property type="entry name" value="Glutaredoxin"/>
    <property type="match status" value="1"/>
</dbReference>
<evidence type="ECO:0000313" key="2">
    <source>
        <dbReference type="EMBL" id="WZF90171.1"/>
    </source>
</evidence>
<keyword evidence="3" id="KW-1185">Reference proteome</keyword>
<sequence>MGEVNVDVFHPPFVDFLPADRVTLVRQQFFRHKTRVKNVCSEEALSELLQSRPAVLLLFGGPHCGVCQAMKPQLEKLASEEFPKLVTAYIDCQEAAGPLCAARGIFSLPVVQLWFGGQRFAEFARVFSIGDVGAALERPYGLLE</sequence>
<dbReference type="EMBL" id="CP101118">
    <property type="protein sequence ID" value="WZF90171.1"/>
    <property type="molecule type" value="Genomic_DNA"/>
</dbReference>
<evidence type="ECO:0000259" key="1">
    <source>
        <dbReference type="Pfam" id="PF00085"/>
    </source>
</evidence>
<dbReference type="Pfam" id="PF00085">
    <property type="entry name" value="Thioredoxin"/>
    <property type="match status" value="1"/>
</dbReference>
<dbReference type="SUPFAM" id="SSF52833">
    <property type="entry name" value="Thioredoxin-like"/>
    <property type="match status" value="1"/>
</dbReference>
<dbReference type="InterPro" id="IPR013766">
    <property type="entry name" value="Thioredoxin_domain"/>
</dbReference>
<evidence type="ECO:0000313" key="3">
    <source>
        <dbReference type="Proteomes" id="UP001475781"/>
    </source>
</evidence>
<accession>A0ABZ2W6W8</accession>
<name>A0ABZ2W6W8_9GAMM</name>
<dbReference type="Proteomes" id="UP001475781">
    <property type="component" value="Chromosome"/>
</dbReference>
<dbReference type="InterPro" id="IPR036249">
    <property type="entry name" value="Thioredoxin-like_sf"/>
</dbReference>
<protein>
    <submittedName>
        <fullName evidence="2">Thioredoxin family protein</fullName>
    </submittedName>
</protein>
<gene>
    <name evidence="2" type="ORF">NLK58_08270</name>
</gene>
<dbReference type="RefSeq" id="WP_341582494.1">
    <property type="nucleotide sequence ID" value="NZ_CP101118.1"/>
</dbReference>
<feature type="domain" description="Thioredoxin" evidence="1">
    <location>
        <begin position="45"/>
        <end position="123"/>
    </location>
</feature>